<feature type="region of interest" description="Disordered" evidence="3">
    <location>
        <begin position="56"/>
        <end position="76"/>
    </location>
</feature>
<dbReference type="PANTHER" id="PTHR37300">
    <property type="entry name" value="UPF0291 PROTEIN CBO2609/CLC_2481"/>
    <property type="match status" value="1"/>
</dbReference>
<dbReference type="Pfam" id="PF05979">
    <property type="entry name" value="DUF896"/>
    <property type="match status" value="1"/>
</dbReference>
<dbReference type="RefSeq" id="WP_066337495.1">
    <property type="nucleotide sequence ID" value="NZ_LWSG01000042.1"/>
</dbReference>
<protein>
    <recommendedName>
        <fullName evidence="2">UPF0291 protein A6K24_08930</fullName>
    </recommendedName>
</protein>
<name>A0A179SSE2_9BACI</name>
<feature type="compositionally biased region" description="Basic and acidic residues" evidence="3">
    <location>
        <begin position="17"/>
        <end position="28"/>
    </location>
</feature>
<evidence type="ECO:0000313" key="4">
    <source>
        <dbReference type="EMBL" id="OAS83233.1"/>
    </source>
</evidence>
<dbReference type="Proteomes" id="UP000078534">
    <property type="component" value="Unassembled WGS sequence"/>
</dbReference>
<evidence type="ECO:0000256" key="3">
    <source>
        <dbReference type="SAM" id="MobiDB-lite"/>
    </source>
</evidence>
<reference evidence="5" key="1">
    <citation type="submission" date="2016-04" db="EMBL/GenBank/DDBJ databases">
        <authorList>
            <person name="Lyu Z."/>
            <person name="Lyu W."/>
        </authorList>
    </citation>
    <scope>NUCLEOTIDE SEQUENCE [LARGE SCALE GENOMIC DNA]</scope>
    <source>
        <strain evidence="5">C44</strain>
    </source>
</reference>
<dbReference type="EMBL" id="LWSG01000042">
    <property type="protein sequence ID" value="OAS83233.1"/>
    <property type="molecule type" value="Genomic_DNA"/>
</dbReference>
<feature type="compositionally biased region" description="Basic and acidic residues" evidence="3">
    <location>
        <begin position="66"/>
        <end position="76"/>
    </location>
</feature>
<proteinExistence type="inferred from homology"/>
<comment type="subcellular location">
    <subcellularLocation>
        <location evidence="2">Cytoplasm</location>
    </subcellularLocation>
</comment>
<organism evidence="4 5">
    <name type="scientific">Metabacillus litoralis</name>
    <dbReference type="NCBI Taxonomy" id="152268"/>
    <lineage>
        <taxon>Bacteria</taxon>
        <taxon>Bacillati</taxon>
        <taxon>Bacillota</taxon>
        <taxon>Bacilli</taxon>
        <taxon>Bacillales</taxon>
        <taxon>Bacillaceae</taxon>
        <taxon>Metabacillus</taxon>
    </lineage>
</organism>
<comment type="caution">
    <text evidence="4">The sequence shown here is derived from an EMBL/GenBank/DDBJ whole genome shotgun (WGS) entry which is preliminary data.</text>
</comment>
<dbReference type="OrthoDB" id="390105at2"/>
<keyword evidence="5" id="KW-1185">Reference proteome</keyword>
<dbReference type="STRING" id="152268.A6K24_08930"/>
<dbReference type="PANTHER" id="PTHR37300:SF1">
    <property type="entry name" value="UPF0291 PROTEIN YNZC"/>
    <property type="match status" value="1"/>
</dbReference>
<dbReference type="HAMAP" id="MF_01103">
    <property type="entry name" value="UPF0291"/>
    <property type="match status" value="1"/>
</dbReference>
<dbReference type="InterPro" id="IPR009242">
    <property type="entry name" value="DUF896"/>
</dbReference>
<dbReference type="Gene3D" id="1.10.287.540">
    <property type="entry name" value="Helix hairpin bin"/>
    <property type="match status" value="1"/>
</dbReference>
<gene>
    <name evidence="4" type="ORF">A6K24_08930</name>
</gene>
<feature type="region of interest" description="Disordered" evidence="3">
    <location>
        <begin position="1"/>
        <end position="29"/>
    </location>
</feature>
<evidence type="ECO:0000256" key="2">
    <source>
        <dbReference type="HAMAP-Rule" id="MF_01103"/>
    </source>
</evidence>
<dbReference type="GO" id="GO:0005737">
    <property type="term" value="C:cytoplasm"/>
    <property type="evidence" value="ECO:0007669"/>
    <property type="project" value="UniProtKB-SubCell"/>
</dbReference>
<evidence type="ECO:0000313" key="5">
    <source>
        <dbReference type="Proteomes" id="UP000078534"/>
    </source>
</evidence>
<accession>A0A179SSE2</accession>
<keyword evidence="1 2" id="KW-0963">Cytoplasm</keyword>
<dbReference type="AlphaFoldDB" id="A0A179SSE2"/>
<dbReference type="SUPFAM" id="SSF158221">
    <property type="entry name" value="YnzC-like"/>
    <property type="match status" value="1"/>
</dbReference>
<evidence type="ECO:0000256" key="1">
    <source>
        <dbReference type="ARBA" id="ARBA00022490"/>
    </source>
</evidence>
<comment type="similarity">
    <text evidence="2">Belongs to the UPF0291 family.</text>
</comment>
<sequence>MLPKDKIDRINALSKKSKSEGLSVKEQEEQQSLRQQYLQAFRSSMKNTLKGVTVVDPNGNDVTPQKLKDEKKFNLH</sequence>